<feature type="region of interest" description="Disordered" evidence="7">
    <location>
        <begin position="31"/>
        <end position="52"/>
    </location>
</feature>
<dbReference type="GO" id="GO:0006950">
    <property type="term" value="P:response to stress"/>
    <property type="evidence" value="ECO:0007669"/>
    <property type="project" value="UniProtKB-ARBA"/>
</dbReference>
<dbReference type="PANTHER" id="PTHR43133:SF61">
    <property type="entry name" value="ECF RNA POLYMERASE SIGMA FACTOR SIGC"/>
    <property type="match status" value="1"/>
</dbReference>
<accession>A0A810KWG4</accession>
<dbReference type="Pfam" id="PF08281">
    <property type="entry name" value="Sigma70_r4_2"/>
    <property type="match status" value="1"/>
</dbReference>
<evidence type="ECO:0000313" key="10">
    <source>
        <dbReference type="EMBL" id="BCJ26611.1"/>
    </source>
</evidence>
<dbReference type="InterPro" id="IPR007627">
    <property type="entry name" value="RNA_pol_sigma70_r2"/>
</dbReference>
<evidence type="ECO:0000256" key="1">
    <source>
        <dbReference type="ARBA" id="ARBA00010641"/>
    </source>
</evidence>
<evidence type="ECO:0000313" key="11">
    <source>
        <dbReference type="Proteomes" id="UP000680750"/>
    </source>
</evidence>
<dbReference type="InterPro" id="IPR013325">
    <property type="entry name" value="RNA_pol_sigma_r2"/>
</dbReference>
<dbReference type="EMBL" id="AP023354">
    <property type="protein sequence ID" value="BCJ26611.1"/>
    <property type="molecule type" value="Genomic_DNA"/>
</dbReference>
<feature type="domain" description="RNA polymerase sigma factor 70 region 4 type 2" evidence="9">
    <location>
        <begin position="176"/>
        <end position="225"/>
    </location>
</feature>
<dbReference type="AlphaFoldDB" id="A0A810KWG4"/>
<dbReference type="PROSITE" id="PS01063">
    <property type="entry name" value="SIGMA70_ECF"/>
    <property type="match status" value="1"/>
</dbReference>
<dbReference type="InterPro" id="IPR036388">
    <property type="entry name" value="WH-like_DNA-bd_sf"/>
</dbReference>
<evidence type="ECO:0000259" key="8">
    <source>
        <dbReference type="Pfam" id="PF04542"/>
    </source>
</evidence>
<evidence type="ECO:0000256" key="4">
    <source>
        <dbReference type="ARBA" id="ARBA00023125"/>
    </source>
</evidence>
<dbReference type="Gene3D" id="1.10.10.10">
    <property type="entry name" value="Winged helix-like DNA-binding domain superfamily/Winged helix DNA-binding domain"/>
    <property type="match status" value="1"/>
</dbReference>
<evidence type="ECO:0000256" key="5">
    <source>
        <dbReference type="ARBA" id="ARBA00023163"/>
    </source>
</evidence>
<dbReference type="KEGG" id="aser:Asera_07190"/>
<dbReference type="PANTHER" id="PTHR43133">
    <property type="entry name" value="RNA POLYMERASE ECF-TYPE SIGMA FACTO"/>
    <property type="match status" value="1"/>
</dbReference>
<proteinExistence type="inferred from homology"/>
<evidence type="ECO:0000256" key="6">
    <source>
        <dbReference type="RuleBase" id="RU000716"/>
    </source>
</evidence>
<keyword evidence="2 6" id="KW-0805">Transcription regulation</keyword>
<feature type="domain" description="RNA polymerase sigma-70 region 2" evidence="8">
    <location>
        <begin position="77"/>
        <end position="142"/>
    </location>
</feature>
<dbReference type="Pfam" id="PF04542">
    <property type="entry name" value="Sigma70_r2"/>
    <property type="match status" value="1"/>
</dbReference>
<dbReference type="SUPFAM" id="SSF88659">
    <property type="entry name" value="Sigma3 and sigma4 domains of RNA polymerase sigma factors"/>
    <property type="match status" value="1"/>
</dbReference>
<dbReference type="Gene3D" id="1.10.1740.10">
    <property type="match status" value="1"/>
</dbReference>
<sequence>MAVEFPAPGCGRPGSGPYPVLRFVELLSRGKRDGADGPARTGREGSGVGHPARDDAQLTAWALAAGAGDRNAAEAFIRATQRDVWQLVAHLTDPQRADDLAQETYLRAFGALGRFAGRSTARTWLLSIARHVVTDHIRTRYRRPRTVDADWIRAAEHRQLRAYQGGAGFVELVETVQLLAGLDPDRRESLVLTQILGLDYAEAATVCGCPVGTIRSRVARARADLLAARADDPATDSHTG</sequence>
<reference evidence="10" key="1">
    <citation type="submission" date="2020-08" db="EMBL/GenBank/DDBJ databases">
        <title>Whole genome shotgun sequence of Actinocatenispora sera NBRC 101916.</title>
        <authorList>
            <person name="Komaki H."/>
            <person name="Tamura T."/>
        </authorList>
    </citation>
    <scope>NUCLEOTIDE SEQUENCE</scope>
    <source>
        <strain evidence="10">NBRC 101916</strain>
    </source>
</reference>
<keyword evidence="11" id="KW-1185">Reference proteome</keyword>
<evidence type="ECO:0000256" key="2">
    <source>
        <dbReference type="ARBA" id="ARBA00023015"/>
    </source>
</evidence>
<dbReference type="GO" id="GO:0016987">
    <property type="term" value="F:sigma factor activity"/>
    <property type="evidence" value="ECO:0007669"/>
    <property type="project" value="UniProtKB-KW"/>
</dbReference>
<dbReference type="GO" id="GO:0003677">
    <property type="term" value="F:DNA binding"/>
    <property type="evidence" value="ECO:0007669"/>
    <property type="project" value="UniProtKB-KW"/>
</dbReference>
<dbReference type="InterPro" id="IPR013324">
    <property type="entry name" value="RNA_pol_sigma_r3/r4-like"/>
</dbReference>
<dbReference type="Proteomes" id="UP000680750">
    <property type="component" value="Chromosome"/>
</dbReference>
<organism evidence="10 11">
    <name type="scientific">Actinocatenispora sera</name>
    <dbReference type="NCBI Taxonomy" id="390989"/>
    <lineage>
        <taxon>Bacteria</taxon>
        <taxon>Bacillati</taxon>
        <taxon>Actinomycetota</taxon>
        <taxon>Actinomycetes</taxon>
        <taxon>Micromonosporales</taxon>
        <taxon>Micromonosporaceae</taxon>
        <taxon>Actinocatenispora</taxon>
    </lineage>
</organism>
<name>A0A810KWG4_9ACTN</name>
<protein>
    <recommendedName>
        <fullName evidence="6">RNA polymerase sigma factor</fullName>
    </recommendedName>
</protein>
<dbReference type="InterPro" id="IPR014284">
    <property type="entry name" value="RNA_pol_sigma-70_dom"/>
</dbReference>
<keyword evidence="4 6" id="KW-0238">DNA-binding</keyword>
<dbReference type="InterPro" id="IPR000838">
    <property type="entry name" value="RNA_pol_sigma70_ECF_CS"/>
</dbReference>
<dbReference type="InterPro" id="IPR039425">
    <property type="entry name" value="RNA_pol_sigma-70-like"/>
</dbReference>
<comment type="similarity">
    <text evidence="1 6">Belongs to the sigma-70 factor family. ECF subfamily.</text>
</comment>
<dbReference type="NCBIfam" id="TIGR02937">
    <property type="entry name" value="sigma70-ECF"/>
    <property type="match status" value="1"/>
</dbReference>
<dbReference type="GO" id="GO:0006352">
    <property type="term" value="P:DNA-templated transcription initiation"/>
    <property type="evidence" value="ECO:0007669"/>
    <property type="project" value="InterPro"/>
</dbReference>
<dbReference type="InterPro" id="IPR013249">
    <property type="entry name" value="RNA_pol_sigma70_r4_t2"/>
</dbReference>
<keyword evidence="5 6" id="KW-0804">Transcription</keyword>
<evidence type="ECO:0000256" key="3">
    <source>
        <dbReference type="ARBA" id="ARBA00023082"/>
    </source>
</evidence>
<dbReference type="SUPFAM" id="SSF88946">
    <property type="entry name" value="Sigma2 domain of RNA polymerase sigma factors"/>
    <property type="match status" value="1"/>
</dbReference>
<evidence type="ECO:0000256" key="7">
    <source>
        <dbReference type="SAM" id="MobiDB-lite"/>
    </source>
</evidence>
<gene>
    <name evidence="10" type="ORF">Asera_07190</name>
</gene>
<keyword evidence="3 6" id="KW-0731">Sigma factor</keyword>
<evidence type="ECO:0000259" key="9">
    <source>
        <dbReference type="Pfam" id="PF08281"/>
    </source>
</evidence>